<organism evidence="2 3">
    <name type="scientific">Aeromonas jandaei</name>
    <dbReference type="NCBI Taxonomy" id="650"/>
    <lineage>
        <taxon>Bacteria</taxon>
        <taxon>Pseudomonadati</taxon>
        <taxon>Pseudomonadota</taxon>
        <taxon>Gammaproteobacteria</taxon>
        <taxon>Aeromonadales</taxon>
        <taxon>Aeromonadaceae</taxon>
        <taxon>Aeromonas</taxon>
    </lineage>
</organism>
<dbReference type="EMBL" id="CP066092">
    <property type="protein sequence ID" value="QQB21580.1"/>
    <property type="molecule type" value="Genomic_DNA"/>
</dbReference>
<keyword evidence="1" id="KW-0472">Membrane</keyword>
<reference evidence="2 3" key="1">
    <citation type="submission" date="2020-12" db="EMBL/GenBank/DDBJ databases">
        <title>FDA dAtabase for Regulatory Grade micrObial Sequences (FDA-ARGOS): Supporting development and validation of Infectious Disease Dx tests.</title>
        <authorList>
            <person name="Sproer C."/>
            <person name="Gronow S."/>
            <person name="Severitt S."/>
            <person name="Schroder I."/>
            <person name="Tallon L."/>
            <person name="Sadzewicz L."/>
            <person name="Zhao X."/>
            <person name="Boylan J."/>
            <person name="Ott S."/>
            <person name="Bowen H."/>
            <person name="Vavikolanu K."/>
            <person name="Mehta A."/>
            <person name="Aluvathingal J."/>
            <person name="Nadendla S."/>
            <person name="Lowell S."/>
            <person name="Myers T."/>
            <person name="Yan Y."/>
            <person name="Sichtig H."/>
        </authorList>
    </citation>
    <scope>NUCLEOTIDE SEQUENCE [LARGE SCALE GENOMIC DNA]</scope>
    <source>
        <strain evidence="2 3">FDAARGOS_986</strain>
    </source>
</reference>
<dbReference type="RefSeq" id="WP_042032254.1">
    <property type="nucleotide sequence ID" value="NZ_CAWMFX010000041.1"/>
</dbReference>
<feature type="transmembrane region" description="Helical" evidence="1">
    <location>
        <begin position="21"/>
        <end position="42"/>
    </location>
</feature>
<evidence type="ECO:0000313" key="3">
    <source>
        <dbReference type="Proteomes" id="UP000595481"/>
    </source>
</evidence>
<dbReference type="GeneID" id="69551355"/>
<sequence length="217" mass="24668">MNLKAQWQEWSRRINALSQRERVLILLTGLVLLVAACVYGWLDGADTQLRQDRMALSAAERDLEILGLENLGKQARLQRDPNQGVREQLARVESDLTAVDEALKAQTVDLIPAHEMPQVLEALLSRSANLHMLALSSLEPTPLMAGEQGQKVNLYKHGIRLQLEGGYFDVYQYLKALEALPRHFYWKQFDYQVKAYPGAVVEMEIYTLSTSKEFIRG</sequence>
<keyword evidence="3" id="KW-1185">Reference proteome</keyword>
<gene>
    <name evidence="2" type="ORF">I6H43_08705</name>
</gene>
<evidence type="ECO:0000256" key="1">
    <source>
        <dbReference type="SAM" id="Phobius"/>
    </source>
</evidence>
<protein>
    <submittedName>
        <fullName evidence="2">MSHA biogenesis protein MshJ</fullName>
    </submittedName>
</protein>
<keyword evidence="1" id="KW-1133">Transmembrane helix</keyword>
<proteinExistence type="predicted"/>
<name>A0A7T4ACV9_AERJA</name>
<keyword evidence="1" id="KW-0812">Transmembrane</keyword>
<evidence type="ECO:0000313" key="2">
    <source>
        <dbReference type="EMBL" id="QQB21580.1"/>
    </source>
</evidence>
<accession>A0A7T4ACV9</accession>
<dbReference type="Proteomes" id="UP000595481">
    <property type="component" value="Chromosome"/>
</dbReference>